<evidence type="ECO:0000313" key="3">
    <source>
        <dbReference type="Proteomes" id="UP000036681"/>
    </source>
</evidence>
<dbReference type="PANTHER" id="PTHR14340:SF9">
    <property type="entry name" value="FIBRONECTIN TYPE-III DOMAIN-CONTAINING PROTEIN"/>
    <property type="match status" value="1"/>
</dbReference>
<protein>
    <submittedName>
        <fullName evidence="4">Fibronectin type-III domain-containing protein</fullName>
    </submittedName>
</protein>
<dbReference type="Gene3D" id="2.60.40.10">
    <property type="entry name" value="Immunoglobulins"/>
    <property type="match status" value="1"/>
</dbReference>
<dbReference type="PANTHER" id="PTHR14340">
    <property type="entry name" value="MICROFIBRIL-ASSOCIATED GLYCOPROTEIN 3"/>
    <property type="match status" value="1"/>
</dbReference>
<feature type="domain" description="Fibronectin type-III" evidence="2">
    <location>
        <begin position="19"/>
        <end position="115"/>
    </location>
</feature>
<evidence type="ECO:0000259" key="2">
    <source>
        <dbReference type="PROSITE" id="PS50853"/>
    </source>
</evidence>
<evidence type="ECO:0000313" key="4">
    <source>
        <dbReference type="WBParaSite" id="ALUE_0000098301-mRNA-1"/>
    </source>
</evidence>
<dbReference type="InterPro" id="IPR003961">
    <property type="entry name" value="FN3_dom"/>
</dbReference>
<keyword evidence="3" id="KW-1185">Reference proteome</keyword>
<dbReference type="PROSITE" id="PS50853">
    <property type="entry name" value="FN3"/>
    <property type="match status" value="1"/>
</dbReference>
<dbReference type="InterPro" id="IPR036116">
    <property type="entry name" value="FN3_sf"/>
</dbReference>
<evidence type="ECO:0000256" key="1">
    <source>
        <dbReference type="ARBA" id="ARBA00023319"/>
    </source>
</evidence>
<reference evidence="4" key="1">
    <citation type="submission" date="2017-02" db="UniProtKB">
        <authorList>
            <consortium name="WormBaseParasite"/>
        </authorList>
    </citation>
    <scope>IDENTIFICATION</scope>
</reference>
<dbReference type="Pfam" id="PF00041">
    <property type="entry name" value="fn3"/>
    <property type="match status" value="1"/>
</dbReference>
<proteinExistence type="predicted"/>
<keyword evidence="1" id="KW-0393">Immunoglobulin domain</keyword>
<dbReference type="WBParaSite" id="ALUE_0000098301-mRNA-1">
    <property type="protein sequence ID" value="ALUE_0000098301-mRNA-1"/>
    <property type="gene ID" value="ALUE_0000098301"/>
</dbReference>
<accession>A0A0M3HHI8</accession>
<name>A0A0M3HHI8_ASCLU</name>
<organism evidence="3 4">
    <name type="scientific">Ascaris lumbricoides</name>
    <name type="common">Giant roundworm</name>
    <dbReference type="NCBI Taxonomy" id="6252"/>
    <lineage>
        <taxon>Eukaryota</taxon>
        <taxon>Metazoa</taxon>
        <taxon>Ecdysozoa</taxon>
        <taxon>Nematoda</taxon>
        <taxon>Chromadorea</taxon>
        <taxon>Rhabditida</taxon>
        <taxon>Spirurina</taxon>
        <taxon>Ascaridomorpha</taxon>
        <taxon>Ascaridoidea</taxon>
        <taxon>Ascarididae</taxon>
        <taxon>Ascaris</taxon>
    </lineage>
</organism>
<sequence length="159" mass="17433">MRQVLYMVMLIARIDRPGAPGQPEAVATTDDTITLQWDRPISDGGSPIQGYVLEKREEGTPEWSKCAFGTISDTRYKVYSPSIASLFAVVSFATVPLKIISHSKIKSSSERLNEKKPRGFSVLLTVLGYFDAFSSLTCSSSLVAYQAFCLALITSVFGH</sequence>
<dbReference type="AlphaFoldDB" id="A0A0M3HHI8"/>
<dbReference type="CDD" id="cd00063">
    <property type="entry name" value="FN3"/>
    <property type="match status" value="1"/>
</dbReference>
<dbReference type="Proteomes" id="UP000036681">
    <property type="component" value="Unplaced"/>
</dbReference>
<dbReference type="InterPro" id="IPR013783">
    <property type="entry name" value="Ig-like_fold"/>
</dbReference>
<dbReference type="SUPFAM" id="SSF49265">
    <property type="entry name" value="Fibronectin type III"/>
    <property type="match status" value="1"/>
</dbReference>